<keyword evidence="2" id="KW-1003">Cell membrane</keyword>
<evidence type="ECO:0000256" key="4">
    <source>
        <dbReference type="ARBA" id="ARBA00022989"/>
    </source>
</evidence>
<dbReference type="OrthoDB" id="385011at2"/>
<dbReference type="EMBL" id="SSNT01000004">
    <property type="protein sequence ID" value="THF81372.1"/>
    <property type="molecule type" value="Genomic_DNA"/>
</dbReference>
<dbReference type="InterPro" id="IPR050833">
    <property type="entry name" value="Poly_Biosynth_Transport"/>
</dbReference>
<name>A0A4S4C163_9BACI</name>
<dbReference type="PANTHER" id="PTHR30250:SF11">
    <property type="entry name" value="O-ANTIGEN TRANSPORTER-RELATED"/>
    <property type="match status" value="1"/>
</dbReference>
<gene>
    <name evidence="6" type="ORF">E6W99_05520</name>
</gene>
<proteinExistence type="predicted"/>
<dbReference type="PANTHER" id="PTHR30250">
    <property type="entry name" value="PST FAMILY PREDICTED COLANIC ACID TRANSPORTER"/>
    <property type="match status" value="1"/>
</dbReference>
<keyword evidence="4" id="KW-1133">Transmembrane helix</keyword>
<evidence type="ECO:0000256" key="2">
    <source>
        <dbReference type="ARBA" id="ARBA00022475"/>
    </source>
</evidence>
<dbReference type="InterPro" id="IPR002797">
    <property type="entry name" value="Polysacc_synth"/>
</dbReference>
<comment type="caution">
    <text evidence="6">The sequence shown here is derived from an EMBL/GenBank/DDBJ whole genome shotgun (WGS) entry which is preliminary data.</text>
</comment>
<organism evidence="6 7">
    <name type="scientific">Metabacillus sediminilitoris</name>
    <dbReference type="NCBI Taxonomy" id="2567941"/>
    <lineage>
        <taxon>Bacteria</taxon>
        <taxon>Bacillati</taxon>
        <taxon>Bacillota</taxon>
        <taxon>Bacilli</taxon>
        <taxon>Bacillales</taxon>
        <taxon>Bacillaceae</taxon>
        <taxon>Metabacillus</taxon>
    </lineage>
</organism>
<dbReference type="AlphaFoldDB" id="A0A4S4C163"/>
<comment type="subcellular location">
    <subcellularLocation>
        <location evidence="1">Cell membrane</location>
        <topology evidence="1">Multi-pass membrane protein</topology>
    </subcellularLocation>
</comment>
<reference evidence="6 7" key="1">
    <citation type="submission" date="2019-04" db="EMBL/GenBank/DDBJ databases">
        <title>Bacillus sediminilitoris sp. nov., isolated from a tidal flat sediment on the East China Sea.</title>
        <authorList>
            <person name="Wei Y."/>
            <person name="Mao H."/>
            <person name="Fang J."/>
        </authorList>
    </citation>
    <scope>NUCLEOTIDE SEQUENCE [LARGE SCALE GENOMIC DNA]</scope>
    <source>
        <strain evidence="6 7">DSL-17</strain>
    </source>
</reference>
<accession>A0A4S4C163</accession>
<sequence>MMENEVIKSGLKNSIIVVITQSVSLVLGILKILILPIMLGTTNFGYWQVYLLYISYVGVFTLGFNDGIYLRYGKYNYQDLPKKVFRSSIRVFISIQICIMLIVSLLILLEPDIEKQKALLWASINIPITGLSGVLIYILQVTNQIKKYSIYTILDKIIVLLIIILLFIFKTDQYILVVIVDTFSKVIVLAIMCYSCKDILYGKGINIKTAYKELFENISVGIKLMLANLAGMLVLGFGRFIIERFENVEVYGTYSFALSTINLLLVFISAVGLVIYPTLNRLEEKRYSKYFVELNNIMVIIVFGLLIFYFPLYVFISRVMNEYVQIFEYLPIIFAIIFIQSKMQILINPYYKLLRQEKAMLRANIVGVIIAILIIVPSYLINKSVLMVAIGTFLAMGIRLYLSEIYLKKILSINYKSNIIVEIFGIIIFIFFAYQSNLLIGFFGYLIVFCICLIRNIKTVNQFIRYLF</sequence>
<keyword evidence="3" id="KW-0812">Transmembrane</keyword>
<evidence type="ECO:0000313" key="7">
    <source>
        <dbReference type="Proteomes" id="UP000310334"/>
    </source>
</evidence>
<dbReference type="GO" id="GO:0005886">
    <property type="term" value="C:plasma membrane"/>
    <property type="evidence" value="ECO:0007669"/>
    <property type="project" value="UniProtKB-SubCell"/>
</dbReference>
<evidence type="ECO:0000313" key="6">
    <source>
        <dbReference type="EMBL" id="THF81372.1"/>
    </source>
</evidence>
<keyword evidence="5" id="KW-0472">Membrane</keyword>
<evidence type="ECO:0000256" key="5">
    <source>
        <dbReference type="ARBA" id="ARBA00023136"/>
    </source>
</evidence>
<protein>
    <submittedName>
        <fullName evidence="6">Uncharacterized protein</fullName>
    </submittedName>
</protein>
<dbReference type="Pfam" id="PF01943">
    <property type="entry name" value="Polysacc_synt"/>
    <property type="match status" value="1"/>
</dbReference>
<dbReference type="Proteomes" id="UP000310334">
    <property type="component" value="Unassembled WGS sequence"/>
</dbReference>
<evidence type="ECO:0000256" key="3">
    <source>
        <dbReference type="ARBA" id="ARBA00022692"/>
    </source>
</evidence>
<keyword evidence="7" id="KW-1185">Reference proteome</keyword>
<evidence type="ECO:0000256" key="1">
    <source>
        <dbReference type="ARBA" id="ARBA00004651"/>
    </source>
</evidence>